<dbReference type="AlphaFoldDB" id="A0AAV9G0N3"/>
<protein>
    <submittedName>
        <fullName evidence="2">Uncharacterized protein</fullName>
    </submittedName>
</protein>
<evidence type="ECO:0000313" key="3">
    <source>
        <dbReference type="Proteomes" id="UP001321760"/>
    </source>
</evidence>
<dbReference type="EMBL" id="MU866026">
    <property type="protein sequence ID" value="KAK4442225.1"/>
    <property type="molecule type" value="Genomic_DNA"/>
</dbReference>
<evidence type="ECO:0000313" key="2">
    <source>
        <dbReference type="EMBL" id="KAK4442225.1"/>
    </source>
</evidence>
<name>A0AAV9G0N3_9PEZI</name>
<comment type="caution">
    <text evidence="2">The sequence shown here is derived from an EMBL/GenBank/DDBJ whole genome shotgun (WGS) entry which is preliminary data.</text>
</comment>
<gene>
    <name evidence="2" type="ORF">QBC34DRAFT_431809</name>
</gene>
<accession>A0AAV9G0N3</accession>
<evidence type="ECO:0000256" key="1">
    <source>
        <dbReference type="SAM" id="MobiDB-lite"/>
    </source>
</evidence>
<dbReference type="Proteomes" id="UP001321760">
    <property type="component" value="Unassembled WGS sequence"/>
</dbReference>
<organism evidence="2 3">
    <name type="scientific">Podospora aff. communis PSN243</name>
    <dbReference type="NCBI Taxonomy" id="3040156"/>
    <lineage>
        <taxon>Eukaryota</taxon>
        <taxon>Fungi</taxon>
        <taxon>Dikarya</taxon>
        <taxon>Ascomycota</taxon>
        <taxon>Pezizomycotina</taxon>
        <taxon>Sordariomycetes</taxon>
        <taxon>Sordariomycetidae</taxon>
        <taxon>Sordariales</taxon>
        <taxon>Podosporaceae</taxon>
        <taxon>Podospora</taxon>
    </lineage>
</organism>
<keyword evidence="3" id="KW-1185">Reference proteome</keyword>
<proteinExistence type="predicted"/>
<reference evidence="2" key="2">
    <citation type="submission" date="2023-05" db="EMBL/GenBank/DDBJ databases">
        <authorList>
            <consortium name="Lawrence Berkeley National Laboratory"/>
            <person name="Steindorff A."/>
            <person name="Hensen N."/>
            <person name="Bonometti L."/>
            <person name="Westerberg I."/>
            <person name="Brannstrom I.O."/>
            <person name="Guillou S."/>
            <person name="Cros-Aarteil S."/>
            <person name="Calhoun S."/>
            <person name="Haridas S."/>
            <person name="Kuo A."/>
            <person name="Mondo S."/>
            <person name="Pangilinan J."/>
            <person name="Riley R."/>
            <person name="Labutti K."/>
            <person name="Andreopoulos B."/>
            <person name="Lipzen A."/>
            <person name="Chen C."/>
            <person name="Yanf M."/>
            <person name="Daum C."/>
            <person name="Ng V."/>
            <person name="Clum A."/>
            <person name="Ohm R."/>
            <person name="Martin F."/>
            <person name="Silar P."/>
            <person name="Natvig D."/>
            <person name="Lalanne C."/>
            <person name="Gautier V."/>
            <person name="Ament-Velasquez S.L."/>
            <person name="Kruys A."/>
            <person name="Hutchinson M.I."/>
            <person name="Powell A.J."/>
            <person name="Barry K."/>
            <person name="Miller A.N."/>
            <person name="Grigoriev I.V."/>
            <person name="Debuchy R."/>
            <person name="Gladieux P."/>
            <person name="Thoren M.H."/>
            <person name="Johannesson H."/>
        </authorList>
    </citation>
    <scope>NUCLEOTIDE SEQUENCE</scope>
    <source>
        <strain evidence="2">PSN243</strain>
    </source>
</reference>
<sequence>MIGVTKKLALRVVLLIRFLKERYPEGLPSNIEFRPLWDIVTQSVHVTAGPAGGSGATASSFHSLIYHVCETKRRWQEVILARITAGHRSGTSLSPPRRSRIIEGGRSTGNDRSGKGGATQHGITLPPLPNNGVLVGLEWLVWWFEDVGKQGDAKAMNALAFYDKIGWTSFLRTGDDSTGFWDGFPRWSLPYDVERHKLELPCKGTRELGVYFEHVFVRDKFETNIFARLEEEFFAADADAAEEMERQQEKLRLAEDGFSDLRRHCIASNCDMLKDPRWSKHLQ</sequence>
<feature type="region of interest" description="Disordered" evidence="1">
    <location>
        <begin position="89"/>
        <end position="123"/>
    </location>
</feature>
<reference evidence="2" key="1">
    <citation type="journal article" date="2023" name="Mol. Phylogenet. Evol.">
        <title>Genome-scale phylogeny and comparative genomics of the fungal order Sordariales.</title>
        <authorList>
            <person name="Hensen N."/>
            <person name="Bonometti L."/>
            <person name="Westerberg I."/>
            <person name="Brannstrom I.O."/>
            <person name="Guillou S."/>
            <person name="Cros-Aarteil S."/>
            <person name="Calhoun S."/>
            <person name="Haridas S."/>
            <person name="Kuo A."/>
            <person name="Mondo S."/>
            <person name="Pangilinan J."/>
            <person name="Riley R."/>
            <person name="LaButti K."/>
            <person name="Andreopoulos B."/>
            <person name="Lipzen A."/>
            <person name="Chen C."/>
            <person name="Yan M."/>
            <person name="Daum C."/>
            <person name="Ng V."/>
            <person name="Clum A."/>
            <person name="Steindorff A."/>
            <person name="Ohm R.A."/>
            <person name="Martin F."/>
            <person name="Silar P."/>
            <person name="Natvig D.O."/>
            <person name="Lalanne C."/>
            <person name="Gautier V."/>
            <person name="Ament-Velasquez S.L."/>
            <person name="Kruys A."/>
            <person name="Hutchinson M.I."/>
            <person name="Powell A.J."/>
            <person name="Barry K."/>
            <person name="Miller A.N."/>
            <person name="Grigoriev I.V."/>
            <person name="Debuchy R."/>
            <person name="Gladieux P."/>
            <person name="Hiltunen Thoren M."/>
            <person name="Johannesson H."/>
        </authorList>
    </citation>
    <scope>NUCLEOTIDE SEQUENCE</scope>
    <source>
        <strain evidence="2">PSN243</strain>
    </source>
</reference>